<dbReference type="SUPFAM" id="SSF53448">
    <property type="entry name" value="Nucleotide-diphospho-sugar transferases"/>
    <property type="match status" value="1"/>
</dbReference>
<dbReference type="Proteomes" id="UP001200741">
    <property type="component" value="Unassembled WGS sequence"/>
</dbReference>
<dbReference type="EMBL" id="JAJTWU010000016">
    <property type="protein sequence ID" value="MCE4558044.1"/>
    <property type="molecule type" value="Genomic_DNA"/>
</dbReference>
<gene>
    <name evidence="1" type="ORF">LXT13_27025</name>
</gene>
<proteinExistence type="predicted"/>
<sequence length="432" mass="49670">MHPFPSDPDLITARALSDLHMNAAVFTICSRNYLGQACTLMQSVRTHEPHAKRYIVIVDRKSELPPLEPGLGEIVWAEDLAIADFERKAFIFDVLELNTNVKPSAFLHLLKAHERCVYMDPDTILYDALAPVWKGLDDANVVLTPHTISPRAGLDCPWEQDLLRYGGYNLGFAAVRRSDESVRMLRWWEDRCLTRGFHAPTEGFFVDQKFMDLAPMFFDGIRPLRHPGLNVAYWNLHERPVRSAGPRFFVGDEPLIFCHFSGFVFEPTEEERDLITKYPCDLTLANRPELRRLCDDYRQRLKDNGHATLKKIPYTFERFDNARDIPKVVRRLVAIGTLQADTTSLFRSDSAFYGQLDRLRLLPKPRAGSAGAVRTIKAKQEKQARFAERLMRRLMLLIGVSRYEKVLRLLERLASPFNQSFLVPDSERKPAP</sequence>
<reference evidence="1 2" key="1">
    <citation type="submission" date="2021-12" db="EMBL/GenBank/DDBJ databases">
        <title>Genome seq of P8.</title>
        <authorList>
            <person name="Seo T."/>
        </authorList>
    </citation>
    <scope>NUCLEOTIDE SEQUENCE [LARGE SCALE GENOMIC DNA]</scope>
    <source>
        <strain evidence="1 2">P8</strain>
    </source>
</reference>
<evidence type="ECO:0000313" key="2">
    <source>
        <dbReference type="Proteomes" id="UP001200741"/>
    </source>
</evidence>
<evidence type="ECO:0000313" key="1">
    <source>
        <dbReference type="EMBL" id="MCE4558044.1"/>
    </source>
</evidence>
<dbReference type="Gene3D" id="3.90.550.10">
    <property type="entry name" value="Spore Coat Polysaccharide Biosynthesis Protein SpsA, Chain A"/>
    <property type="match status" value="1"/>
</dbReference>
<accession>A0ABS8Y492</accession>
<protein>
    <submittedName>
        <fullName evidence="1">Uncharacterized protein</fullName>
    </submittedName>
</protein>
<name>A0ABS8Y492_9BURK</name>
<dbReference type="InterPro" id="IPR029044">
    <property type="entry name" value="Nucleotide-diphossugar_trans"/>
</dbReference>
<comment type="caution">
    <text evidence="1">The sequence shown here is derived from an EMBL/GenBank/DDBJ whole genome shotgun (WGS) entry which is preliminary data.</text>
</comment>
<keyword evidence="2" id="KW-1185">Reference proteome</keyword>
<organism evidence="1 2">
    <name type="scientific">Pelomonas cellulosilytica</name>
    <dbReference type="NCBI Taxonomy" id="2906762"/>
    <lineage>
        <taxon>Bacteria</taxon>
        <taxon>Pseudomonadati</taxon>
        <taxon>Pseudomonadota</taxon>
        <taxon>Betaproteobacteria</taxon>
        <taxon>Burkholderiales</taxon>
        <taxon>Sphaerotilaceae</taxon>
        <taxon>Roseateles</taxon>
    </lineage>
</organism>